<proteinExistence type="predicted"/>
<evidence type="ECO:0000313" key="2">
    <source>
        <dbReference type="EMBL" id="GAA0636604.1"/>
    </source>
</evidence>
<comment type="caution">
    <text evidence="2">The sequence shown here is derived from an EMBL/GenBank/DDBJ whole genome shotgun (WGS) entry which is preliminary data.</text>
</comment>
<protein>
    <submittedName>
        <fullName evidence="2">Uncharacterized protein</fullName>
    </submittedName>
</protein>
<name>A0ABN1HBC8_9ACTN</name>
<dbReference type="Proteomes" id="UP001500957">
    <property type="component" value="Unassembled WGS sequence"/>
</dbReference>
<evidence type="ECO:0000256" key="1">
    <source>
        <dbReference type="SAM" id="MobiDB-lite"/>
    </source>
</evidence>
<accession>A0ABN1HBC8</accession>
<reference evidence="2 3" key="1">
    <citation type="journal article" date="2019" name="Int. J. Syst. Evol. Microbiol.">
        <title>The Global Catalogue of Microorganisms (GCM) 10K type strain sequencing project: providing services to taxonomists for standard genome sequencing and annotation.</title>
        <authorList>
            <consortium name="The Broad Institute Genomics Platform"/>
            <consortium name="The Broad Institute Genome Sequencing Center for Infectious Disease"/>
            <person name="Wu L."/>
            <person name="Ma J."/>
        </authorList>
    </citation>
    <scope>NUCLEOTIDE SEQUENCE [LARGE SCALE GENOMIC DNA]</scope>
    <source>
        <strain evidence="2 3">JCM 10671</strain>
    </source>
</reference>
<sequence>MSGKTKLGFGRARSEVLAEPSEASETAAPVGKLIAPRREVDPVQEARDLEDAAMAYSEVVRAISVITKTTQAGEDTYAGLTLAEMSANLDEAWKRWDTAQRRLIGPQRTG</sequence>
<dbReference type="EMBL" id="BAAAHE010000050">
    <property type="protein sequence ID" value="GAA0636604.1"/>
    <property type="molecule type" value="Genomic_DNA"/>
</dbReference>
<organism evidence="2 3">
    <name type="scientific">Sporichthya brevicatena</name>
    <dbReference type="NCBI Taxonomy" id="171442"/>
    <lineage>
        <taxon>Bacteria</taxon>
        <taxon>Bacillati</taxon>
        <taxon>Actinomycetota</taxon>
        <taxon>Actinomycetes</taxon>
        <taxon>Sporichthyales</taxon>
        <taxon>Sporichthyaceae</taxon>
        <taxon>Sporichthya</taxon>
    </lineage>
</organism>
<feature type="compositionally biased region" description="Low complexity" evidence="1">
    <location>
        <begin position="18"/>
        <end position="27"/>
    </location>
</feature>
<evidence type="ECO:0000313" key="3">
    <source>
        <dbReference type="Proteomes" id="UP001500957"/>
    </source>
</evidence>
<dbReference type="RefSeq" id="WP_344609267.1">
    <property type="nucleotide sequence ID" value="NZ_BAAAHE010000050.1"/>
</dbReference>
<feature type="region of interest" description="Disordered" evidence="1">
    <location>
        <begin position="1"/>
        <end position="27"/>
    </location>
</feature>
<gene>
    <name evidence="2" type="ORF">GCM10009547_46130</name>
</gene>
<keyword evidence="3" id="KW-1185">Reference proteome</keyword>